<accession>A0A6J5MXH2</accession>
<organism evidence="2">
    <name type="scientific">uncultured Caudovirales phage</name>
    <dbReference type="NCBI Taxonomy" id="2100421"/>
    <lineage>
        <taxon>Viruses</taxon>
        <taxon>Duplodnaviria</taxon>
        <taxon>Heunggongvirae</taxon>
        <taxon>Uroviricota</taxon>
        <taxon>Caudoviricetes</taxon>
        <taxon>Peduoviridae</taxon>
        <taxon>Maltschvirus</taxon>
        <taxon>Maltschvirus maltsch</taxon>
    </lineage>
</organism>
<evidence type="ECO:0000256" key="1">
    <source>
        <dbReference type="SAM" id="Phobius"/>
    </source>
</evidence>
<protein>
    <submittedName>
        <fullName evidence="2">Uncharacterized protein</fullName>
    </submittedName>
</protein>
<feature type="transmembrane region" description="Helical" evidence="1">
    <location>
        <begin position="21"/>
        <end position="42"/>
    </location>
</feature>
<evidence type="ECO:0000313" key="2">
    <source>
        <dbReference type="EMBL" id="CAB4151328.1"/>
    </source>
</evidence>
<dbReference type="EMBL" id="LR797047">
    <property type="protein sequence ID" value="CAB4183507.1"/>
    <property type="molecule type" value="Genomic_DNA"/>
</dbReference>
<name>A0A6J5MXH2_9CAUD</name>
<keyword evidence="1" id="KW-0472">Membrane</keyword>
<dbReference type="EMBL" id="LR797322">
    <property type="protein sequence ID" value="CAB4202487.1"/>
    <property type="molecule type" value="Genomic_DNA"/>
</dbReference>
<evidence type="ECO:0000313" key="7">
    <source>
        <dbReference type="EMBL" id="CAB5229381.1"/>
    </source>
</evidence>
<dbReference type="EMBL" id="LR796883">
    <property type="protein sequence ID" value="CAB4172636.1"/>
    <property type="molecule type" value="Genomic_DNA"/>
</dbReference>
<keyword evidence="1" id="KW-0812">Transmembrane</keyword>
<evidence type="ECO:0000313" key="3">
    <source>
        <dbReference type="EMBL" id="CAB4172636.1"/>
    </source>
</evidence>
<reference evidence="2" key="1">
    <citation type="submission" date="2020-04" db="EMBL/GenBank/DDBJ databases">
        <authorList>
            <person name="Chiriac C."/>
            <person name="Salcher M."/>
            <person name="Ghai R."/>
            <person name="Kavagutti S V."/>
        </authorList>
    </citation>
    <scope>NUCLEOTIDE SEQUENCE</scope>
</reference>
<proteinExistence type="predicted"/>
<evidence type="ECO:0000313" key="4">
    <source>
        <dbReference type="EMBL" id="CAB4183507.1"/>
    </source>
</evidence>
<dbReference type="EMBL" id="LR797416">
    <property type="protein sequence ID" value="CAB4214771.1"/>
    <property type="molecule type" value="Genomic_DNA"/>
</dbReference>
<evidence type="ECO:0000313" key="6">
    <source>
        <dbReference type="EMBL" id="CAB4214771.1"/>
    </source>
</evidence>
<sequence>MNDETMELVKRHREAAHQQGIIVGTVYACAVLIVITLIAKLFGVQCG</sequence>
<gene>
    <name evidence="4" type="ORF">UFOVP1104_5</name>
    <name evidence="5" type="ORF">UFOVP1371_18</name>
    <name evidence="6" type="ORF">UFOVP1468_26</name>
    <name evidence="7" type="ORF">UFOVP1555_37</name>
    <name evidence="2" type="ORF">UFOVP596_9</name>
    <name evidence="3" type="ORF">UFOVP938_35</name>
</gene>
<evidence type="ECO:0000313" key="5">
    <source>
        <dbReference type="EMBL" id="CAB4202487.1"/>
    </source>
</evidence>
<dbReference type="EMBL" id="LR796570">
    <property type="protein sequence ID" value="CAB4151328.1"/>
    <property type="molecule type" value="Genomic_DNA"/>
</dbReference>
<keyword evidence="1" id="KW-1133">Transmembrane helix</keyword>
<dbReference type="EMBL" id="LR798399">
    <property type="protein sequence ID" value="CAB5229381.1"/>
    <property type="molecule type" value="Genomic_DNA"/>
</dbReference>